<keyword evidence="1" id="KW-0732">Signal</keyword>
<gene>
    <name evidence="3" type="ORF">GCM10022262_29110</name>
</gene>
<name>A0ABP8EX30_9MICO</name>
<accession>A0ABP8EX30</accession>
<dbReference type="EMBL" id="BAABBA010000015">
    <property type="protein sequence ID" value="GAA4288551.1"/>
    <property type="molecule type" value="Genomic_DNA"/>
</dbReference>
<sequence>MRTRMCVTLTAAALLTLSACSGGGTTDDGAAPATGGATGGGGELTPITMGVLPIVPSAALQLGIDEGIFEDHGFDVTLETGQGGAALLPAVVSGQMQFAISNPLSIMLAQGEGLDVRLITGYSHSLKEGDDITSVWASADSGIASPKDLEGKTVAVNTLRTMGEVSIKKIVSDDGGDPNGVEFVELGFPDMPAALSAGNIDAAWVPEPFQTILKDGGNELISYNYQETMPGVPTMSVITAGTLAEQDPEMVDEFVAAVDEVTAFAQENPDKVRETLTTFLEMDDALAQKVLIEDFGAQMDEEAMQELADLSLEYGLVTEPVDMEKLMP</sequence>
<reference evidence="4" key="1">
    <citation type="journal article" date="2019" name="Int. J. Syst. Evol. Microbiol.">
        <title>The Global Catalogue of Microorganisms (GCM) 10K type strain sequencing project: providing services to taxonomists for standard genome sequencing and annotation.</title>
        <authorList>
            <consortium name="The Broad Institute Genomics Platform"/>
            <consortium name="The Broad Institute Genome Sequencing Center for Infectious Disease"/>
            <person name="Wu L."/>
            <person name="Ma J."/>
        </authorList>
    </citation>
    <scope>NUCLEOTIDE SEQUENCE [LARGE SCALE GENOMIC DNA]</scope>
    <source>
        <strain evidence="4">JCM 17459</strain>
    </source>
</reference>
<evidence type="ECO:0000313" key="3">
    <source>
        <dbReference type="EMBL" id="GAA4288551.1"/>
    </source>
</evidence>
<dbReference type="PANTHER" id="PTHR30024">
    <property type="entry name" value="ALIPHATIC SULFONATES-BINDING PROTEIN-RELATED"/>
    <property type="match status" value="1"/>
</dbReference>
<comment type="caution">
    <text evidence="3">The sequence shown here is derived from an EMBL/GenBank/DDBJ whole genome shotgun (WGS) entry which is preliminary data.</text>
</comment>
<keyword evidence="4" id="KW-1185">Reference proteome</keyword>
<dbReference type="Gene3D" id="3.40.190.10">
    <property type="entry name" value="Periplasmic binding protein-like II"/>
    <property type="match status" value="2"/>
</dbReference>
<dbReference type="SUPFAM" id="SSF53850">
    <property type="entry name" value="Periplasmic binding protein-like II"/>
    <property type="match status" value="1"/>
</dbReference>
<evidence type="ECO:0000313" key="4">
    <source>
        <dbReference type="Proteomes" id="UP001499841"/>
    </source>
</evidence>
<evidence type="ECO:0000259" key="2">
    <source>
        <dbReference type="Pfam" id="PF09084"/>
    </source>
</evidence>
<dbReference type="InterPro" id="IPR015168">
    <property type="entry name" value="SsuA/THI5"/>
</dbReference>
<feature type="signal peptide" evidence="1">
    <location>
        <begin position="1"/>
        <end position="21"/>
    </location>
</feature>
<dbReference type="Proteomes" id="UP001499841">
    <property type="component" value="Unassembled WGS sequence"/>
</dbReference>
<feature type="chain" id="PRO_5045982121" evidence="1">
    <location>
        <begin position="22"/>
        <end position="328"/>
    </location>
</feature>
<feature type="domain" description="SsuA/THI5-like" evidence="2">
    <location>
        <begin position="62"/>
        <end position="271"/>
    </location>
</feature>
<protein>
    <submittedName>
        <fullName evidence="3">ABC transporter substrate-binding protein</fullName>
    </submittedName>
</protein>
<dbReference type="Pfam" id="PF09084">
    <property type="entry name" value="NMT1"/>
    <property type="match status" value="1"/>
</dbReference>
<evidence type="ECO:0000256" key="1">
    <source>
        <dbReference type="SAM" id="SignalP"/>
    </source>
</evidence>
<organism evidence="3 4">
    <name type="scientific">Georgenia daeguensis</name>
    <dbReference type="NCBI Taxonomy" id="908355"/>
    <lineage>
        <taxon>Bacteria</taxon>
        <taxon>Bacillati</taxon>
        <taxon>Actinomycetota</taxon>
        <taxon>Actinomycetes</taxon>
        <taxon>Micrococcales</taxon>
        <taxon>Bogoriellaceae</taxon>
        <taxon>Georgenia</taxon>
    </lineage>
</organism>
<dbReference type="PROSITE" id="PS51257">
    <property type="entry name" value="PROKAR_LIPOPROTEIN"/>
    <property type="match status" value="1"/>
</dbReference>
<proteinExistence type="predicted"/>